<feature type="region of interest" description="Disordered" evidence="1">
    <location>
        <begin position="308"/>
        <end position="370"/>
    </location>
</feature>
<feature type="region of interest" description="Disordered" evidence="1">
    <location>
        <begin position="17"/>
        <end position="58"/>
    </location>
</feature>
<feature type="region of interest" description="Disordered" evidence="1">
    <location>
        <begin position="196"/>
        <end position="217"/>
    </location>
</feature>
<reference evidence="2 3" key="1">
    <citation type="journal article" date="2024" name="BMC Genomics">
        <title>De novo assembly and annotation of Popillia japonica's genome with initial clues to its potential as an invasive pest.</title>
        <authorList>
            <person name="Cucini C."/>
            <person name="Boschi S."/>
            <person name="Funari R."/>
            <person name="Cardaioli E."/>
            <person name="Iannotti N."/>
            <person name="Marturano G."/>
            <person name="Paoli F."/>
            <person name="Bruttini M."/>
            <person name="Carapelli A."/>
            <person name="Frati F."/>
            <person name="Nardi F."/>
        </authorList>
    </citation>
    <scope>NUCLEOTIDE SEQUENCE [LARGE SCALE GENOMIC DNA]</scope>
    <source>
        <strain evidence="2">DMR45628</strain>
    </source>
</reference>
<feature type="compositionally biased region" description="Acidic residues" evidence="1">
    <location>
        <begin position="36"/>
        <end position="50"/>
    </location>
</feature>
<feature type="compositionally biased region" description="Polar residues" evidence="1">
    <location>
        <begin position="332"/>
        <end position="343"/>
    </location>
</feature>
<feature type="region of interest" description="Disordered" evidence="1">
    <location>
        <begin position="260"/>
        <end position="291"/>
    </location>
</feature>
<protein>
    <submittedName>
        <fullName evidence="2">Uncharacterized protein</fullName>
    </submittedName>
</protein>
<comment type="caution">
    <text evidence="2">The sequence shown here is derived from an EMBL/GenBank/DDBJ whole genome shotgun (WGS) entry which is preliminary data.</text>
</comment>
<accession>A0AAW1IYY3</accession>
<keyword evidence="3" id="KW-1185">Reference proteome</keyword>
<sequence>MWWSYEKQKDHLQKLWDELMSDGESENAEPFQLDATSDEYEPDSESESNSDTDRDFRPRKKECRHVCHVDPQPSTSAMSSSTVDVRNLDDIDNTIDEGIKKFCISGSSENEVVPELGANTDSNSFEWLEATGEYLKDFVSTEENSGFPPEPYDFFKIFVNDDIIGLIHKNRNIKNIEEGLNNSLVNLRTMRYGDGQNVKSRRRKIQVPGGKSVTSADFDRMLDKGDQADNDLERRMETLDEDSDPDMHLSLINSIPIMEKAQGHSSDEDSEMDTSLPSFTDKSENKVSKRRSMPNVFAQRSSFYAIVNDPNMAPKGNEQSACLRTDKDSKVSIHQGNEQSKGRISTEVVGRTSFPRRDKGGVSKADAIAT</sequence>
<dbReference type="EMBL" id="JASPKY010000474">
    <property type="protein sequence ID" value="KAK9695672.1"/>
    <property type="molecule type" value="Genomic_DNA"/>
</dbReference>
<dbReference type="AlphaFoldDB" id="A0AAW1IYY3"/>
<dbReference type="Proteomes" id="UP001458880">
    <property type="component" value="Unassembled WGS sequence"/>
</dbReference>
<evidence type="ECO:0000313" key="3">
    <source>
        <dbReference type="Proteomes" id="UP001458880"/>
    </source>
</evidence>
<evidence type="ECO:0000313" key="2">
    <source>
        <dbReference type="EMBL" id="KAK9695672.1"/>
    </source>
</evidence>
<proteinExistence type="predicted"/>
<organism evidence="2 3">
    <name type="scientific">Popillia japonica</name>
    <name type="common">Japanese beetle</name>
    <dbReference type="NCBI Taxonomy" id="7064"/>
    <lineage>
        <taxon>Eukaryota</taxon>
        <taxon>Metazoa</taxon>
        <taxon>Ecdysozoa</taxon>
        <taxon>Arthropoda</taxon>
        <taxon>Hexapoda</taxon>
        <taxon>Insecta</taxon>
        <taxon>Pterygota</taxon>
        <taxon>Neoptera</taxon>
        <taxon>Endopterygota</taxon>
        <taxon>Coleoptera</taxon>
        <taxon>Polyphaga</taxon>
        <taxon>Scarabaeiformia</taxon>
        <taxon>Scarabaeidae</taxon>
        <taxon>Rutelinae</taxon>
        <taxon>Popillia</taxon>
    </lineage>
</organism>
<evidence type="ECO:0000256" key="1">
    <source>
        <dbReference type="SAM" id="MobiDB-lite"/>
    </source>
</evidence>
<gene>
    <name evidence="2" type="ORF">QE152_g32412</name>
</gene>
<name>A0AAW1IYY3_POPJA</name>